<name>A0A381RMV4_9ZZZZ</name>
<organism evidence="1">
    <name type="scientific">marine metagenome</name>
    <dbReference type="NCBI Taxonomy" id="408172"/>
    <lineage>
        <taxon>unclassified sequences</taxon>
        <taxon>metagenomes</taxon>
        <taxon>ecological metagenomes</taxon>
    </lineage>
</organism>
<accession>A0A381RMV4</accession>
<dbReference type="Gene3D" id="3.40.630.30">
    <property type="match status" value="1"/>
</dbReference>
<sequence>MEYQLRQYSLQQGALEIQYIEEFFGEFQRRKTSAEVIHRLNGRDHQILMAEASLPDDPSIVVPVSYKVSHELRATESEPKLADLVTKLAGCVEFRDRKVMYNWIGATRRDWRGQGHFRALSEEQEVWALENGFDEIVTKTKNKFYAMRSVLDNLEFNVVKFEPNEVNVCESKVYLSKRLGREVLAQHRSKRAVERTA</sequence>
<dbReference type="InterPro" id="IPR016181">
    <property type="entry name" value="Acyl_CoA_acyltransferase"/>
</dbReference>
<evidence type="ECO:0008006" key="2">
    <source>
        <dbReference type="Google" id="ProtNLM"/>
    </source>
</evidence>
<gene>
    <name evidence="1" type="ORF">METZ01_LOCUS45438</name>
</gene>
<dbReference type="EMBL" id="UINC01002071">
    <property type="protein sequence ID" value="SUZ92584.1"/>
    <property type="molecule type" value="Genomic_DNA"/>
</dbReference>
<proteinExistence type="predicted"/>
<dbReference type="AlphaFoldDB" id="A0A381RMV4"/>
<evidence type="ECO:0000313" key="1">
    <source>
        <dbReference type="EMBL" id="SUZ92584.1"/>
    </source>
</evidence>
<dbReference type="SUPFAM" id="SSF55729">
    <property type="entry name" value="Acyl-CoA N-acyltransferases (Nat)"/>
    <property type="match status" value="1"/>
</dbReference>
<reference evidence="1" key="1">
    <citation type="submission" date="2018-05" db="EMBL/GenBank/DDBJ databases">
        <authorList>
            <person name="Lanie J.A."/>
            <person name="Ng W.-L."/>
            <person name="Kazmierczak K.M."/>
            <person name="Andrzejewski T.M."/>
            <person name="Davidsen T.M."/>
            <person name="Wayne K.J."/>
            <person name="Tettelin H."/>
            <person name="Glass J.I."/>
            <person name="Rusch D."/>
            <person name="Podicherti R."/>
            <person name="Tsui H.-C.T."/>
            <person name="Winkler M.E."/>
        </authorList>
    </citation>
    <scope>NUCLEOTIDE SEQUENCE</scope>
</reference>
<protein>
    <recommendedName>
        <fullName evidence="2">N-acetyltransferase domain-containing protein</fullName>
    </recommendedName>
</protein>